<dbReference type="EMBL" id="CAQQ02164279">
    <property type="status" value="NOT_ANNOTATED_CDS"/>
    <property type="molecule type" value="Genomic_DNA"/>
</dbReference>
<keyword evidence="7" id="KW-0496">Mitochondrion</keyword>
<dbReference type="HOGENOM" id="CLU_2040737_0_0_1"/>
<comment type="function">
    <text evidence="9">Scaffold protein that participates in the c-ring assembly of mitochondrial ATP synthase (F(1)F(0) ATP synthase or complex V) by facilitating the membrane insertion and oligomer formation of the subunit c/ATP5MC3. Participates in the incorporation of the c-ring into vestigial complexes. Additionally influences the incorporation of subunits MT-ATP6, MT-ATP8, ATP5MJ, and ATP5MK in the ATP synthase.</text>
</comment>
<organism evidence="11 12">
    <name type="scientific">Megaselia scalaris</name>
    <name type="common">Humpbacked fly</name>
    <name type="synonym">Phora scalaris</name>
    <dbReference type="NCBI Taxonomy" id="36166"/>
    <lineage>
        <taxon>Eukaryota</taxon>
        <taxon>Metazoa</taxon>
        <taxon>Ecdysozoa</taxon>
        <taxon>Arthropoda</taxon>
        <taxon>Hexapoda</taxon>
        <taxon>Insecta</taxon>
        <taxon>Pterygota</taxon>
        <taxon>Neoptera</taxon>
        <taxon>Endopterygota</taxon>
        <taxon>Diptera</taxon>
        <taxon>Brachycera</taxon>
        <taxon>Muscomorpha</taxon>
        <taxon>Platypezoidea</taxon>
        <taxon>Phoridae</taxon>
        <taxon>Megaseliini</taxon>
        <taxon>Megaselia</taxon>
    </lineage>
</organism>
<sequence>MTTKTEIDKAEEDRKHRIRGAAFLGLVGGVSALFGFSKTLTKAKRQDSKLIEKGGREALILMDEGSALALRALGYGTAYAVLGTGLFCFGVWKLSGAKDVSILIYLDDNDMNQRFIPFERN</sequence>
<reference evidence="12" key="1">
    <citation type="submission" date="2013-02" db="EMBL/GenBank/DDBJ databases">
        <authorList>
            <person name="Hughes D."/>
        </authorList>
    </citation>
    <scope>NUCLEOTIDE SEQUENCE</scope>
    <source>
        <strain>Durham</strain>
        <strain evidence="12">NC isolate 2 -- Noor lab</strain>
    </source>
</reference>
<evidence type="ECO:0000313" key="11">
    <source>
        <dbReference type="EnsemblMetazoa" id="MESCA007414-PA"/>
    </source>
</evidence>
<evidence type="ECO:0000256" key="9">
    <source>
        <dbReference type="ARBA" id="ARBA00045905"/>
    </source>
</evidence>
<dbReference type="AlphaFoldDB" id="T1GUK0"/>
<evidence type="ECO:0000256" key="2">
    <source>
        <dbReference type="ARBA" id="ARBA00007570"/>
    </source>
</evidence>
<accession>T1GUK0</accession>
<evidence type="ECO:0000256" key="3">
    <source>
        <dbReference type="ARBA" id="ARBA00013934"/>
    </source>
</evidence>
<dbReference type="Pfam" id="PF07096">
    <property type="entry name" value="DUF1358"/>
    <property type="match status" value="1"/>
</dbReference>
<feature type="transmembrane region" description="Helical" evidence="10">
    <location>
        <begin position="21"/>
        <end position="40"/>
    </location>
</feature>
<keyword evidence="12" id="KW-1185">Reference proteome</keyword>
<dbReference type="GO" id="GO:0005743">
    <property type="term" value="C:mitochondrial inner membrane"/>
    <property type="evidence" value="ECO:0007669"/>
    <property type="project" value="UniProtKB-SubCell"/>
</dbReference>
<name>T1GUK0_MEGSC</name>
<keyword evidence="6 10" id="KW-1133">Transmembrane helix</keyword>
<protein>
    <recommendedName>
        <fullName evidence="3">Transmembrane protein 242</fullName>
    </recommendedName>
</protein>
<evidence type="ECO:0000256" key="5">
    <source>
        <dbReference type="ARBA" id="ARBA00022792"/>
    </source>
</evidence>
<feature type="transmembrane region" description="Helical" evidence="10">
    <location>
        <begin position="72"/>
        <end position="92"/>
    </location>
</feature>
<dbReference type="EnsemblMetazoa" id="MESCA007414-RA">
    <property type="protein sequence ID" value="MESCA007414-PA"/>
    <property type="gene ID" value="MESCA007414"/>
</dbReference>
<evidence type="ECO:0000256" key="10">
    <source>
        <dbReference type="SAM" id="Phobius"/>
    </source>
</evidence>
<evidence type="ECO:0000256" key="6">
    <source>
        <dbReference type="ARBA" id="ARBA00022989"/>
    </source>
</evidence>
<keyword evidence="8 10" id="KW-0472">Membrane</keyword>
<dbReference type="Proteomes" id="UP000015102">
    <property type="component" value="Unassembled WGS sequence"/>
</dbReference>
<evidence type="ECO:0000256" key="7">
    <source>
        <dbReference type="ARBA" id="ARBA00023128"/>
    </source>
</evidence>
<evidence type="ECO:0000313" key="12">
    <source>
        <dbReference type="Proteomes" id="UP000015102"/>
    </source>
</evidence>
<dbReference type="PANTHER" id="PTHR13141">
    <property type="entry name" value="TRANSMEMBRANE PROTEIN 242"/>
    <property type="match status" value="1"/>
</dbReference>
<evidence type="ECO:0000256" key="4">
    <source>
        <dbReference type="ARBA" id="ARBA00022692"/>
    </source>
</evidence>
<evidence type="ECO:0000256" key="8">
    <source>
        <dbReference type="ARBA" id="ARBA00023136"/>
    </source>
</evidence>
<reference evidence="11" key="2">
    <citation type="submission" date="2015-06" db="UniProtKB">
        <authorList>
            <consortium name="EnsemblMetazoa"/>
        </authorList>
    </citation>
    <scope>IDENTIFICATION</scope>
</reference>
<dbReference type="PANTHER" id="PTHR13141:SF4">
    <property type="entry name" value="TRANSMEMBRANE PROTEIN 242"/>
    <property type="match status" value="1"/>
</dbReference>
<proteinExistence type="inferred from homology"/>
<dbReference type="InterPro" id="IPR009792">
    <property type="entry name" value="TMEM242"/>
</dbReference>
<dbReference type="OMA" id="KSPAWFN"/>
<comment type="subcellular location">
    <subcellularLocation>
        <location evidence="1">Mitochondrion inner membrane</location>
        <topology evidence="1">Multi-pass membrane protein</topology>
    </subcellularLocation>
</comment>
<comment type="similarity">
    <text evidence="2">Belongs to the TMEM242 family.</text>
</comment>
<keyword evidence="5" id="KW-0999">Mitochondrion inner membrane</keyword>
<evidence type="ECO:0000256" key="1">
    <source>
        <dbReference type="ARBA" id="ARBA00004448"/>
    </source>
</evidence>
<keyword evidence="4 10" id="KW-0812">Transmembrane</keyword>